<dbReference type="RefSeq" id="XP_021843081.2">
    <property type="nucleotide sequence ID" value="XM_021987389.2"/>
</dbReference>
<keyword evidence="1" id="KW-0547">Nucleotide-binding</keyword>
<feature type="domain" description="CobW C-terminal" evidence="9">
    <location>
        <begin position="326"/>
        <end position="422"/>
    </location>
</feature>
<dbReference type="Pfam" id="PF02492">
    <property type="entry name" value="cobW"/>
    <property type="match status" value="1"/>
</dbReference>
<dbReference type="SUPFAM" id="SSF90002">
    <property type="entry name" value="Hypothetical protein YjiA, C-terminal domain"/>
    <property type="match status" value="1"/>
</dbReference>
<evidence type="ECO:0000256" key="7">
    <source>
        <dbReference type="ARBA" id="ARBA00049117"/>
    </source>
</evidence>
<dbReference type="InterPro" id="IPR036627">
    <property type="entry name" value="CobW-likC_sf"/>
</dbReference>
<feature type="region of interest" description="Disordered" evidence="8">
    <location>
        <begin position="25"/>
        <end position="77"/>
    </location>
</feature>
<dbReference type="Pfam" id="PF07683">
    <property type="entry name" value="CobW_C"/>
    <property type="match status" value="1"/>
</dbReference>
<evidence type="ECO:0000256" key="3">
    <source>
        <dbReference type="ARBA" id="ARBA00022833"/>
    </source>
</evidence>
<comment type="similarity">
    <text evidence="6">Belongs to the SIMIBI class G3E GTPase family. ZNG1 subfamily.</text>
</comment>
<sequence length="425" mass="47535">MANIRAGKRVVSGCIRVPVEYKQKPSRLSVSGLTRPGRPSSLVSRTKQERERKEQKESRKMEDDEEPPVAIGINEVNQPENDEVSAVGVTVITGYLGAGKSTLVNYIINSEHGKKIAVILNEFGEELGVERAMINEGDGGALVEEWVELANGCICCTVKHSLVQALEQLVDRKERLDHILLETTGLANPAPLASVLWLDDQLESSVRLDSIITVVDAKNLRYQLKQRDDSSSFPEAYHQIAFADVIILNKVDLLAQDHPEGTLEDLEKEIHKINSLANIIHSVRCQVDLSKILDCHAYDATHASHLEALLEENKSLSTGDLHDASVRTLCISEPQAVSLDKVRIWIEEILWDKKGGMDIYRCKGVLNILDSDELHTLQAVREIYDIVPSRAWREKESRINKIVFIGQCLNEEFLTDSFRTCKANS</sequence>
<dbReference type="GeneID" id="110783093"/>
<dbReference type="KEGG" id="soe:110783093"/>
<evidence type="ECO:0000256" key="6">
    <source>
        <dbReference type="ARBA" id="ARBA00034320"/>
    </source>
</evidence>
<evidence type="ECO:0000256" key="1">
    <source>
        <dbReference type="ARBA" id="ARBA00022741"/>
    </source>
</evidence>
<reference evidence="11" key="2">
    <citation type="submission" date="2025-08" db="UniProtKB">
        <authorList>
            <consortium name="RefSeq"/>
        </authorList>
    </citation>
    <scope>IDENTIFICATION</scope>
    <source>
        <tissue evidence="11">Leaf</tissue>
    </source>
</reference>
<keyword evidence="3" id="KW-0862">Zinc</keyword>
<dbReference type="InterPro" id="IPR027417">
    <property type="entry name" value="P-loop_NTPase"/>
</dbReference>
<dbReference type="Gene3D" id="3.30.1220.10">
    <property type="entry name" value="CobW-like, C-terminal domain"/>
    <property type="match status" value="1"/>
</dbReference>
<keyword evidence="5" id="KW-0143">Chaperone</keyword>
<keyword evidence="4" id="KW-0342">GTP-binding</keyword>
<dbReference type="CDD" id="cd03112">
    <property type="entry name" value="CobW-like"/>
    <property type="match status" value="1"/>
</dbReference>
<evidence type="ECO:0000256" key="2">
    <source>
        <dbReference type="ARBA" id="ARBA00022801"/>
    </source>
</evidence>
<dbReference type="InterPro" id="IPR051316">
    <property type="entry name" value="Zinc-reg_GTPase_activator"/>
</dbReference>
<name>A0A9R0I5L9_SPIOL</name>
<dbReference type="PANTHER" id="PTHR13748:SF31">
    <property type="entry name" value="ZINC-REGULATED GTPASE METALLOPROTEIN ACTIVATOR 1A-RELATED"/>
    <property type="match status" value="1"/>
</dbReference>
<dbReference type="InterPro" id="IPR011629">
    <property type="entry name" value="CobW-like_C"/>
</dbReference>
<evidence type="ECO:0000256" key="5">
    <source>
        <dbReference type="ARBA" id="ARBA00023186"/>
    </source>
</evidence>
<dbReference type="PANTHER" id="PTHR13748">
    <property type="entry name" value="COBW-RELATED"/>
    <property type="match status" value="1"/>
</dbReference>
<gene>
    <name evidence="11" type="primary">LOC110783093</name>
</gene>
<keyword evidence="2" id="KW-0378">Hydrolase</keyword>
<comment type="catalytic activity">
    <reaction evidence="7">
        <text>GTP + H2O = GDP + phosphate + H(+)</text>
        <dbReference type="Rhea" id="RHEA:19669"/>
        <dbReference type="ChEBI" id="CHEBI:15377"/>
        <dbReference type="ChEBI" id="CHEBI:15378"/>
        <dbReference type="ChEBI" id="CHEBI:37565"/>
        <dbReference type="ChEBI" id="CHEBI:43474"/>
        <dbReference type="ChEBI" id="CHEBI:58189"/>
    </reaction>
    <physiologicalReaction direction="left-to-right" evidence="7">
        <dbReference type="Rhea" id="RHEA:19670"/>
    </physiologicalReaction>
</comment>
<dbReference type="SUPFAM" id="SSF52540">
    <property type="entry name" value="P-loop containing nucleoside triphosphate hydrolases"/>
    <property type="match status" value="1"/>
</dbReference>
<evidence type="ECO:0000313" key="11">
    <source>
        <dbReference type="RefSeq" id="XP_021843081.2"/>
    </source>
</evidence>
<evidence type="ECO:0000259" key="9">
    <source>
        <dbReference type="SMART" id="SM00833"/>
    </source>
</evidence>
<protein>
    <recommendedName>
        <fullName evidence="9">CobW C-terminal domain-containing protein</fullName>
    </recommendedName>
</protein>
<evidence type="ECO:0000256" key="4">
    <source>
        <dbReference type="ARBA" id="ARBA00023134"/>
    </source>
</evidence>
<dbReference type="AlphaFoldDB" id="A0A9R0I5L9"/>
<reference evidence="10" key="1">
    <citation type="journal article" date="2021" name="Nat. Commun.">
        <title>Genomic analyses provide insights into spinach domestication and the genetic basis of agronomic traits.</title>
        <authorList>
            <person name="Cai X."/>
            <person name="Sun X."/>
            <person name="Xu C."/>
            <person name="Sun H."/>
            <person name="Wang X."/>
            <person name="Ge C."/>
            <person name="Zhang Z."/>
            <person name="Wang Q."/>
            <person name="Fei Z."/>
            <person name="Jiao C."/>
            <person name="Wang Q."/>
        </authorList>
    </citation>
    <scope>NUCLEOTIDE SEQUENCE [LARGE SCALE GENOMIC DNA]</scope>
    <source>
        <strain evidence="10">cv. Varoflay</strain>
    </source>
</reference>
<accession>A0A9R0I5L9</accession>
<feature type="compositionally biased region" description="Basic and acidic residues" evidence="8">
    <location>
        <begin position="46"/>
        <end position="62"/>
    </location>
</feature>
<dbReference type="Proteomes" id="UP000813463">
    <property type="component" value="Chromosome 3"/>
</dbReference>
<evidence type="ECO:0000256" key="8">
    <source>
        <dbReference type="SAM" id="MobiDB-lite"/>
    </source>
</evidence>
<dbReference type="GO" id="GO:0005525">
    <property type="term" value="F:GTP binding"/>
    <property type="evidence" value="ECO:0007669"/>
    <property type="project" value="UniProtKB-KW"/>
</dbReference>
<organism evidence="10 11">
    <name type="scientific">Spinacia oleracea</name>
    <name type="common">Spinach</name>
    <dbReference type="NCBI Taxonomy" id="3562"/>
    <lineage>
        <taxon>Eukaryota</taxon>
        <taxon>Viridiplantae</taxon>
        <taxon>Streptophyta</taxon>
        <taxon>Embryophyta</taxon>
        <taxon>Tracheophyta</taxon>
        <taxon>Spermatophyta</taxon>
        <taxon>Magnoliopsida</taxon>
        <taxon>eudicotyledons</taxon>
        <taxon>Gunneridae</taxon>
        <taxon>Pentapetalae</taxon>
        <taxon>Caryophyllales</taxon>
        <taxon>Chenopodiaceae</taxon>
        <taxon>Chenopodioideae</taxon>
        <taxon>Anserineae</taxon>
        <taxon>Spinacia</taxon>
    </lineage>
</organism>
<dbReference type="InterPro" id="IPR003495">
    <property type="entry name" value="CobW/HypB/UreG_nucleotide-bd"/>
</dbReference>
<dbReference type="GO" id="GO:0016787">
    <property type="term" value="F:hydrolase activity"/>
    <property type="evidence" value="ECO:0007669"/>
    <property type="project" value="UniProtKB-KW"/>
</dbReference>
<dbReference type="Gene3D" id="3.40.50.300">
    <property type="entry name" value="P-loop containing nucleotide triphosphate hydrolases"/>
    <property type="match status" value="1"/>
</dbReference>
<proteinExistence type="inferred from homology"/>
<dbReference type="GO" id="GO:0005737">
    <property type="term" value="C:cytoplasm"/>
    <property type="evidence" value="ECO:0000318"/>
    <property type="project" value="GO_Central"/>
</dbReference>
<keyword evidence="10" id="KW-1185">Reference proteome</keyword>
<dbReference type="SMART" id="SM00833">
    <property type="entry name" value="CobW_C"/>
    <property type="match status" value="1"/>
</dbReference>
<evidence type="ECO:0000313" key="10">
    <source>
        <dbReference type="Proteomes" id="UP000813463"/>
    </source>
</evidence>